<evidence type="ECO:0000313" key="1">
    <source>
        <dbReference type="EMBL" id="MPC76185.1"/>
    </source>
</evidence>
<evidence type="ECO:0000313" key="2">
    <source>
        <dbReference type="Proteomes" id="UP000324222"/>
    </source>
</evidence>
<sequence length="52" mass="5598">MAEAATQGEPRGEVERGYLVLSKGKVVVSAINKKMSPIGVVAFLTLLVQVRR</sequence>
<name>A0A5B7I211_PORTR</name>
<accession>A0A5B7I211</accession>
<proteinExistence type="predicted"/>
<dbReference type="Proteomes" id="UP000324222">
    <property type="component" value="Unassembled WGS sequence"/>
</dbReference>
<gene>
    <name evidence="1" type="ORF">E2C01_070591</name>
</gene>
<protein>
    <submittedName>
        <fullName evidence="1">Uncharacterized protein</fullName>
    </submittedName>
</protein>
<keyword evidence="2" id="KW-1185">Reference proteome</keyword>
<comment type="caution">
    <text evidence="1">The sequence shown here is derived from an EMBL/GenBank/DDBJ whole genome shotgun (WGS) entry which is preliminary data.</text>
</comment>
<organism evidence="1 2">
    <name type="scientific">Portunus trituberculatus</name>
    <name type="common">Swimming crab</name>
    <name type="synonym">Neptunus trituberculatus</name>
    <dbReference type="NCBI Taxonomy" id="210409"/>
    <lineage>
        <taxon>Eukaryota</taxon>
        <taxon>Metazoa</taxon>
        <taxon>Ecdysozoa</taxon>
        <taxon>Arthropoda</taxon>
        <taxon>Crustacea</taxon>
        <taxon>Multicrustacea</taxon>
        <taxon>Malacostraca</taxon>
        <taxon>Eumalacostraca</taxon>
        <taxon>Eucarida</taxon>
        <taxon>Decapoda</taxon>
        <taxon>Pleocyemata</taxon>
        <taxon>Brachyura</taxon>
        <taxon>Eubrachyura</taxon>
        <taxon>Portunoidea</taxon>
        <taxon>Portunidae</taxon>
        <taxon>Portuninae</taxon>
        <taxon>Portunus</taxon>
    </lineage>
</organism>
<dbReference type="AlphaFoldDB" id="A0A5B7I211"/>
<dbReference type="EMBL" id="VSRR010042815">
    <property type="protein sequence ID" value="MPC76185.1"/>
    <property type="molecule type" value="Genomic_DNA"/>
</dbReference>
<reference evidence="1 2" key="1">
    <citation type="submission" date="2019-05" db="EMBL/GenBank/DDBJ databases">
        <title>Another draft genome of Portunus trituberculatus and its Hox gene families provides insights of decapod evolution.</title>
        <authorList>
            <person name="Jeong J.-H."/>
            <person name="Song I."/>
            <person name="Kim S."/>
            <person name="Choi T."/>
            <person name="Kim D."/>
            <person name="Ryu S."/>
            <person name="Kim W."/>
        </authorList>
    </citation>
    <scope>NUCLEOTIDE SEQUENCE [LARGE SCALE GENOMIC DNA]</scope>
    <source>
        <tissue evidence="1">Muscle</tissue>
    </source>
</reference>